<keyword evidence="4" id="KW-0378">Hydrolase</keyword>
<comment type="caution">
    <text evidence="9">The sequence shown here is derived from an EMBL/GenBank/DDBJ whole genome shotgun (WGS) entry which is preliminary data.</text>
</comment>
<dbReference type="InterPro" id="IPR023828">
    <property type="entry name" value="Peptidase_S8_Ser-AS"/>
</dbReference>
<dbReference type="Gene3D" id="3.40.50.200">
    <property type="entry name" value="Peptidase S8/S53 domain"/>
    <property type="match status" value="1"/>
</dbReference>
<dbReference type="PROSITE" id="PS00138">
    <property type="entry name" value="SUBTILASE_SER"/>
    <property type="match status" value="1"/>
</dbReference>
<evidence type="ECO:0000256" key="5">
    <source>
        <dbReference type="ARBA" id="ARBA00022825"/>
    </source>
</evidence>
<feature type="domain" description="Secretion system C-terminal sorting" evidence="8">
    <location>
        <begin position="630"/>
        <end position="698"/>
    </location>
</feature>
<evidence type="ECO:0000259" key="7">
    <source>
        <dbReference type="Pfam" id="PF00082"/>
    </source>
</evidence>
<dbReference type="PANTHER" id="PTHR43806:SF11">
    <property type="entry name" value="CEREVISIN-RELATED"/>
    <property type="match status" value="1"/>
</dbReference>
<dbReference type="GO" id="GO:0005615">
    <property type="term" value="C:extracellular space"/>
    <property type="evidence" value="ECO:0007669"/>
    <property type="project" value="TreeGrafter"/>
</dbReference>
<dbReference type="SUPFAM" id="SSF49785">
    <property type="entry name" value="Galactose-binding domain-like"/>
    <property type="match status" value="1"/>
</dbReference>
<evidence type="ECO:0000256" key="4">
    <source>
        <dbReference type="ARBA" id="ARBA00022801"/>
    </source>
</evidence>
<dbReference type="InterPro" id="IPR036852">
    <property type="entry name" value="Peptidase_S8/S53_dom_sf"/>
</dbReference>
<dbReference type="NCBIfam" id="TIGR04183">
    <property type="entry name" value="Por_Secre_tail"/>
    <property type="match status" value="1"/>
</dbReference>
<evidence type="ECO:0000256" key="1">
    <source>
        <dbReference type="ARBA" id="ARBA00011073"/>
    </source>
</evidence>
<evidence type="ECO:0000259" key="8">
    <source>
        <dbReference type="Pfam" id="PF18962"/>
    </source>
</evidence>
<dbReference type="OrthoDB" id="9792152at2"/>
<dbReference type="SUPFAM" id="SSF52743">
    <property type="entry name" value="Subtilisin-like"/>
    <property type="match status" value="1"/>
</dbReference>
<keyword evidence="3 6" id="KW-0732">Signal</keyword>
<evidence type="ECO:0000313" key="10">
    <source>
        <dbReference type="Proteomes" id="UP000278775"/>
    </source>
</evidence>
<dbReference type="GO" id="GO:0004252">
    <property type="term" value="F:serine-type endopeptidase activity"/>
    <property type="evidence" value="ECO:0007669"/>
    <property type="project" value="InterPro"/>
</dbReference>
<dbReference type="InterPro" id="IPR026444">
    <property type="entry name" value="Secre_tail"/>
</dbReference>
<dbReference type="InterPro" id="IPR000209">
    <property type="entry name" value="Peptidase_S8/S53_dom"/>
</dbReference>
<protein>
    <submittedName>
        <fullName evidence="9">T9SS C-terminal target domain-containing protein</fullName>
    </submittedName>
</protein>
<sequence>MKKKILLFILLTTCLFSFAQVNRLREHLTKEREENQAKFDHILNKISFLNSLEKEKLKASLASVVNGIPFFWKSMDKNANQSSNISVLQTGNFNGFNENNLRGQGINILVIDEGRALVAHDEFNLGGLSRVTNKEADNIPVSPHSTKVSSILLGNGNGIGQTSIDPTISKSDAKGVLPDAAADVYSFKTTDLGTNFEKLNNFGFNISNHSYAINTGWDILDLASGAPELGLYWMSDYNPVDPNGAFWGSYGSQDRDFDDIVYSNPNQIIFKGAGNYSEIGPEQFSVLNFPKYKNIGNTWVKFSPTEILPKDNCSFNTSCLGWGSLSKNIIVVGATLQLTESNYIYTVPSNVVKWPNSSVGPRKDGAIKPDLVAVGDDILSGTYYPNIPNSNSEYAIGPGTSFSTPIIAGIAGLVTQIERIVTGNPSFIYRADEMKVLLIHTANEAGNIGPDISFGWGLADAKKAAQVILDKHQNQAIFERKKLISNVPQSLSVKAKGGEPLKVSISWIDPPAIPFTSNTDLKHNKTSRLINDLDLRIIDSMDNIIFYPWKLDINNPTSNVLKGDNTVDNVEQIVVDNPVAGKVYSIQISNKGILVNDQLTPSSQEYAIIVTGIQENTLSVEYPPKNGLVIYPAKTKDYINIININQRITIKLYDMNGRILIVDEAKGFKVMDVKNIPSGTYILRIESEKGENITKKIIKEN</sequence>
<feature type="chain" id="PRO_5017962122" evidence="6">
    <location>
        <begin position="20"/>
        <end position="701"/>
    </location>
</feature>
<dbReference type="PANTHER" id="PTHR43806">
    <property type="entry name" value="PEPTIDASE S8"/>
    <property type="match status" value="1"/>
</dbReference>
<keyword evidence="5" id="KW-0720">Serine protease</keyword>
<feature type="signal peptide" evidence="6">
    <location>
        <begin position="1"/>
        <end position="19"/>
    </location>
</feature>
<evidence type="ECO:0000313" key="9">
    <source>
        <dbReference type="EMBL" id="RNA61477.1"/>
    </source>
</evidence>
<feature type="domain" description="Peptidase S8/S53" evidence="7">
    <location>
        <begin position="132"/>
        <end position="457"/>
    </location>
</feature>
<dbReference type="AlphaFoldDB" id="A0A3M7TF13"/>
<name>A0A3M7TF13_9FLAO</name>
<evidence type="ECO:0000256" key="3">
    <source>
        <dbReference type="ARBA" id="ARBA00022729"/>
    </source>
</evidence>
<dbReference type="Gene3D" id="2.60.120.380">
    <property type="match status" value="1"/>
</dbReference>
<accession>A0A3M7TF13</accession>
<evidence type="ECO:0000256" key="2">
    <source>
        <dbReference type="ARBA" id="ARBA00022670"/>
    </source>
</evidence>
<keyword evidence="2" id="KW-0645">Protease</keyword>
<dbReference type="EMBL" id="QWIU01000002">
    <property type="protein sequence ID" value="RNA61477.1"/>
    <property type="molecule type" value="Genomic_DNA"/>
</dbReference>
<comment type="similarity">
    <text evidence="1">Belongs to the peptidase S8 family.</text>
</comment>
<evidence type="ECO:0000256" key="6">
    <source>
        <dbReference type="SAM" id="SignalP"/>
    </source>
</evidence>
<reference evidence="9 10" key="1">
    <citation type="submission" date="2018-08" db="EMBL/GenBank/DDBJ databases">
        <title>Chryseobacterium nematophagum: a novel matrix digesting pathogen of nematodes.</title>
        <authorList>
            <person name="Page A."/>
            <person name="Roberts M."/>
            <person name="Felix M.-A."/>
            <person name="Weir W."/>
        </authorList>
    </citation>
    <scope>NUCLEOTIDE SEQUENCE [LARGE SCALE GENOMIC DNA]</scope>
    <source>
        <strain evidence="9 10">JUb129</strain>
    </source>
</reference>
<dbReference type="RefSeq" id="WP_122635618.1">
    <property type="nucleotide sequence ID" value="NZ_QWIU01000002.1"/>
</dbReference>
<dbReference type="InterPro" id="IPR008979">
    <property type="entry name" value="Galactose-bd-like_sf"/>
</dbReference>
<dbReference type="GO" id="GO:0006508">
    <property type="term" value="P:proteolysis"/>
    <property type="evidence" value="ECO:0007669"/>
    <property type="project" value="UniProtKB-KW"/>
</dbReference>
<organism evidence="9 10">
    <name type="scientific">Chryseobacterium nematophagum</name>
    <dbReference type="NCBI Taxonomy" id="2305228"/>
    <lineage>
        <taxon>Bacteria</taxon>
        <taxon>Pseudomonadati</taxon>
        <taxon>Bacteroidota</taxon>
        <taxon>Flavobacteriia</taxon>
        <taxon>Flavobacteriales</taxon>
        <taxon>Weeksellaceae</taxon>
        <taxon>Chryseobacterium group</taxon>
        <taxon>Chryseobacterium</taxon>
    </lineage>
</organism>
<dbReference type="Pfam" id="PF00082">
    <property type="entry name" value="Peptidase_S8"/>
    <property type="match status" value="1"/>
</dbReference>
<dbReference type="InterPro" id="IPR050131">
    <property type="entry name" value="Peptidase_S8_subtilisin-like"/>
</dbReference>
<proteinExistence type="inferred from homology"/>
<gene>
    <name evidence="9" type="ORF">D1631_05785</name>
</gene>
<dbReference type="Pfam" id="PF18962">
    <property type="entry name" value="Por_Secre_tail"/>
    <property type="match status" value="1"/>
</dbReference>
<dbReference type="Proteomes" id="UP000278775">
    <property type="component" value="Unassembled WGS sequence"/>
</dbReference>